<feature type="signal peptide" evidence="1">
    <location>
        <begin position="1"/>
        <end position="18"/>
    </location>
</feature>
<dbReference type="InterPro" id="IPR028082">
    <property type="entry name" value="Peripla_BP_I"/>
</dbReference>
<feature type="chain" id="PRO_5036718495" evidence="1">
    <location>
        <begin position="19"/>
        <end position="409"/>
    </location>
</feature>
<evidence type="ECO:0000313" key="2">
    <source>
        <dbReference type="EMBL" id="QTQ11221.1"/>
    </source>
</evidence>
<dbReference type="SUPFAM" id="SSF53822">
    <property type="entry name" value="Periplasmic binding protein-like I"/>
    <property type="match status" value="1"/>
</dbReference>
<evidence type="ECO:0000256" key="1">
    <source>
        <dbReference type="SAM" id="SignalP"/>
    </source>
</evidence>
<protein>
    <submittedName>
        <fullName evidence="2">DUF3798 domain-containing protein</fullName>
    </submittedName>
</protein>
<dbReference type="Pfam" id="PF12683">
    <property type="entry name" value="DUF3798"/>
    <property type="match status" value="1"/>
</dbReference>
<accession>A0A975IBP3</accession>
<sequence length="409" mass="44694">MKKVFILIGILMLPLALSFSNGTKESAASGVSSKKFHIGIVTETVSQAEDNLRGAEELIKRYGAVKDGGMIQHVTYPDDFMSQQETTISQIVALADDPLMKAIVVNASVPGTAEAFKRVKAKRSDILCFAGEPQEDPLVIESSADLAINADFISRGYTIIWAAKQMGAKSFVHISFPRHMSYESLGTRRQIMEQACADLGIKFAFETAPDPTSDVGVAGAQQFILEKVPQWVEKYGKETAFFCTNDAHTEPLLKQIAKYGGMFVEADLPSPLMGYPGAFGIDLSSEAGNFPAILKKVESVVVANNGAGRFGTWAYSYGFTVSAGLGEFAKRIIEGTAKLESNKDLFDSLAVFTPGAKWNGANYIDQNTGVRSKNHMLIYMDTYVFGKGYLPTTQQEVPEKYFKIKFANR</sequence>
<organism evidence="2 3">
    <name type="scientific">Treponema parvum</name>
    <dbReference type="NCBI Taxonomy" id="138851"/>
    <lineage>
        <taxon>Bacteria</taxon>
        <taxon>Pseudomonadati</taxon>
        <taxon>Spirochaetota</taxon>
        <taxon>Spirochaetia</taxon>
        <taxon>Spirochaetales</taxon>
        <taxon>Treponemataceae</taxon>
        <taxon>Treponema</taxon>
    </lineage>
</organism>
<name>A0A975IBP3_9SPIR</name>
<dbReference type="EMBL" id="CP054257">
    <property type="protein sequence ID" value="QTQ11221.1"/>
    <property type="molecule type" value="Genomic_DNA"/>
</dbReference>
<keyword evidence="1" id="KW-0732">Signal</keyword>
<gene>
    <name evidence="2" type="ORF">HRI96_02830</name>
</gene>
<evidence type="ECO:0000313" key="3">
    <source>
        <dbReference type="Proteomes" id="UP000671995"/>
    </source>
</evidence>
<dbReference type="Proteomes" id="UP000671995">
    <property type="component" value="Chromosome"/>
</dbReference>
<dbReference type="RefSeq" id="WP_210118016.1">
    <property type="nucleotide sequence ID" value="NZ_CP054257.1"/>
</dbReference>
<reference evidence="2" key="1">
    <citation type="submission" date="2020-05" db="EMBL/GenBank/DDBJ databases">
        <authorList>
            <person name="Zeng H."/>
            <person name="Chan Y.K."/>
            <person name="Watt R.M."/>
        </authorList>
    </citation>
    <scope>NUCLEOTIDE SEQUENCE</scope>
    <source>
        <strain evidence="2">ATCC 700773</strain>
    </source>
</reference>
<proteinExistence type="predicted"/>
<dbReference type="InterPro" id="IPR024258">
    <property type="entry name" value="DUF3798"/>
</dbReference>
<dbReference type="AlphaFoldDB" id="A0A975IBP3"/>
<reference evidence="2" key="2">
    <citation type="journal article" date="2021" name="Microbiol. Resour. Announc.">
        <title>Complete Genome Sequences of Three Human Oral Treponema parvum Isolates.</title>
        <authorList>
            <person name="Zeng H."/>
            <person name="Watt R.M."/>
        </authorList>
    </citation>
    <scope>NUCLEOTIDE SEQUENCE</scope>
    <source>
        <strain evidence="2">ATCC 700773</strain>
    </source>
</reference>
<dbReference type="Gene3D" id="3.40.50.11390">
    <property type="match status" value="1"/>
</dbReference>